<keyword evidence="2" id="KW-0479">Metal-binding</keyword>
<evidence type="ECO:0000259" key="4">
    <source>
        <dbReference type="Pfam" id="PF13359"/>
    </source>
</evidence>
<gene>
    <name evidence="7" type="primary">LOC113109387</name>
</gene>
<dbReference type="PANTHER" id="PTHR23080:SF133">
    <property type="entry name" value="SI:CH211-262I1.5-RELATED"/>
    <property type="match status" value="1"/>
</dbReference>
<protein>
    <submittedName>
        <fullName evidence="7">Uncharacterized protein LOC113109387</fullName>
    </submittedName>
</protein>
<dbReference type="KEGG" id="caua:113109387"/>
<dbReference type="GeneID" id="113109387"/>
<comment type="cofactor">
    <cofactor evidence="1">
        <name>a divalent metal cation</name>
        <dbReference type="ChEBI" id="CHEBI:60240"/>
    </cofactor>
</comment>
<dbReference type="Pfam" id="PF13359">
    <property type="entry name" value="DDE_Tnp_4"/>
    <property type="match status" value="1"/>
</dbReference>
<proteinExistence type="predicted"/>
<evidence type="ECO:0000259" key="5">
    <source>
        <dbReference type="Pfam" id="PF13613"/>
    </source>
</evidence>
<dbReference type="InterPro" id="IPR027806">
    <property type="entry name" value="HARBI1_dom"/>
</dbReference>
<organism evidence="6 7">
    <name type="scientific">Carassius auratus</name>
    <name type="common">Goldfish</name>
    <dbReference type="NCBI Taxonomy" id="7957"/>
    <lineage>
        <taxon>Eukaryota</taxon>
        <taxon>Metazoa</taxon>
        <taxon>Chordata</taxon>
        <taxon>Craniata</taxon>
        <taxon>Vertebrata</taxon>
        <taxon>Euteleostomi</taxon>
        <taxon>Actinopterygii</taxon>
        <taxon>Neopterygii</taxon>
        <taxon>Teleostei</taxon>
        <taxon>Ostariophysi</taxon>
        <taxon>Cypriniformes</taxon>
        <taxon>Cyprinidae</taxon>
        <taxon>Cyprininae</taxon>
        <taxon>Carassius</taxon>
    </lineage>
</organism>
<feature type="coiled-coil region" evidence="3">
    <location>
        <begin position="26"/>
        <end position="53"/>
    </location>
</feature>
<keyword evidence="6" id="KW-1185">Reference proteome</keyword>
<dbReference type="Proteomes" id="UP000515129">
    <property type="component" value="Chromosome 9"/>
</dbReference>
<evidence type="ECO:0000313" key="7">
    <source>
        <dbReference type="RefSeq" id="XP_026128777.1"/>
    </source>
</evidence>
<dbReference type="InterPro" id="IPR027805">
    <property type="entry name" value="Transposase_HTH_dom"/>
</dbReference>
<dbReference type="InterPro" id="IPR001387">
    <property type="entry name" value="Cro/C1-type_HTH"/>
</dbReference>
<feature type="domain" description="DDE Tnp4" evidence="4">
    <location>
        <begin position="194"/>
        <end position="350"/>
    </location>
</feature>
<accession>A0A6P6Q6H9</accession>
<dbReference type="OrthoDB" id="10020990at2759"/>
<evidence type="ECO:0000256" key="3">
    <source>
        <dbReference type="SAM" id="Coils"/>
    </source>
</evidence>
<name>A0A6P6Q6H9_CARAU</name>
<dbReference type="PANTHER" id="PTHR23080">
    <property type="entry name" value="THAP DOMAIN PROTEIN"/>
    <property type="match status" value="1"/>
</dbReference>
<evidence type="ECO:0000256" key="2">
    <source>
        <dbReference type="ARBA" id="ARBA00022723"/>
    </source>
</evidence>
<dbReference type="RefSeq" id="XP_026128777.1">
    <property type="nucleotide sequence ID" value="XM_026272992.1"/>
</dbReference>
<dbReference type="GO" id="GO:0046872">
    <property type="term" value="F:metal ion binding"/>
    <property type="evidence" value="ECO:0007669"/>
    <property type="project" value="UniProtKB-KW"/>
</dbReference>
<reference evidence="7" key="1">
    <citation type="submission" date="2025-08" db="UniProtKB">
        <authorList>
            <consortium name="RefSeq"/>
        </authorList>
    </citation>
    <scope>IDENTIFICATION</scope>
    <source>
        <strain evidence="7">Wakin</strain>
        <tissue evidence="7">Muscle</tissue>
    </source>
</reference>
<evidence type="ECO:0000256" key="1">
    <source>
        <dbReference type="ARBA" id="ARBA00001968"/>
    </source>
</evidence>
<sequence>METGEYYERISTNDHDYSAAPQPAFVDLVLEENERLREEIDHVRQQMEQMSLKQRFGLQRFTGSDSDIRFYTRFSSYDHLMRFWQVIEPSLRFMVRVTRAGTANIESEKQSASMSLQAIDELFLFLNYLALGLKQRDLAERYGVHQSTVSRIILTWSNFLFSVLGSQCIWMTQDKIKEHLPSEFEDYPDTTTILDCTELRCQTPSSPLLQSEVYSNYKSHCTLKGMIGMAPHGAVTFVSSLFAGSVSDKQIFVESGILTLLRPDMAIMVDRGFLVDDCVPCKVYRPAFLAGRPQMPKHEVRETQSIAHLRVHIERLIRRLKEFKFFDTVIPLNMFGSINQLYAVACLLLNYQSGPLVKAWAK</sequence>
<dbReference type="AlphaFoldDB" id="A0A6P6Q6H9"/>
<dbReference type="CDD" id="cd00093">
    <property type="entry name" value="HTH_XRE"/>
    <property type="match status" value="1"/>
</dbReference>
<evidence type="ECO:0000313" key="6">
    <source>
        <dbReference type="Proteomes" id="UP000515129"/>
    </source>
</evidence>
<feature type="domain" description="Transposase Helix-turn-helix" evidence="5">
    <location>
        <begin position="116"/>
        <end position="164"/>
    </location>
</feature>
<keyword evidence="3" id="KW-0175">Coiled coil</keyword>
<dbReference type="Pfam" id="PF13613">
    <property type="entry name" value="HTH_Tnp_4"/>
    <property type="match status" value="1"/>
</dbReference>